<feature type="transmembrane region" description="Helical" evidence="8">
    <location>
        <begin position="510"/>
        <end position="529"/>
    </location>
</feature>
<dbReference type="InterPro" id="IPR004869">
    <property type="entry name" value="MMPL_dom"/>
</dbReference>
<keyword evidence="3" id="KW-1003">Cell membrane</keyword>
<keyword evidence="5 8" id="KW-1133">Transmembrane helix</keyword>
<evidence type="ECO:0000256" key="2">
    <source>
        <dbReference type="ARBA" id="ARBA00010157"/>
    </source>
</evidence>
<evidence type="ECO:0000256" key="4">
    <source>
        <dbReference type="ARBA" id="ARBA00022692"/>
    </source>
</evidence>
<evidence type="ECO:0000256" key="5">
    <source>
        <dbReference type="ARBA" id="ARBA00022989"/>
    </source>
</evidence>
<comment type="caution">
    <text evidence="10">The sequence shown here is derived from an EMBL/GenBank/DDBJ whole genome shotgun (WGS) entry which is preliminary data.</text>
</comment>
<evidence type="ECO:0000256" key="1">
    <source>
        <dbReference type="ARBA" id="ARBA00004651"/>
    </source>
</evidence>
<dbReference type="Gene3D" id="1.10.287.1490">
    <property type="match status" value="2"/>
</dbReference>
<feature type="domain" description="SSD" evidence="9">
    <location>
        <begin position="534"/>
        <end position="666"/>
    </location>
</feature>
<evidence type="ECO:0000256" key="3">
    <source>
        <dbReference type="ARBA" id="ARBA00022475"/>
    </source>
</evidence>
<dbReference type="Proteomes" id="UP000470875">
    <property type="component" value="Unassembled WGS sequence"/>
</dbReference>
<feature type="transmembrane region" description="Helical" evidence="8">
    <location>
        <begin position="638"/>
        <end position="667"/>
    </location>
</feature>
<reference evidence="10 11" key="1">
    <citation type="submission" date="2019-08" db="EMBL/GenBank/DDBJ databases">
        <title>In-depth cultivation of the pig gut microbiome towards novel bacterial diversity and tailored functional studies.</title>
        <authorList>
            <person name="Wylensek D."/>
            <person name="Hitch T.C.A."/>
            <person name="Clavel T."/>
        </authorList>
    </citation>
    <scope>NUCLEOTIDE SEQUENCE [LARGE SCALE GENOMIC DNA]</scope>
    <source>
        <strain evidence="10 11">WB03_NA08</strain>
    </source>
</reference>
<feature type="transmembrane region" description="Helical" evidence="8">
    <location>
        <begin position="609"/>
        <end position="632"/>
    </location>
</feature>
<dbReference type="InterPro" id="IPR001036">
    <property type="entry name" value="Acrflvin-R"/>
</dbReference>
<evidence type="ECO:0000259" key="9">
    <source>
        <dbReference type="PROSITE" id="PS50156"/>
    </source>
</evidence>
<feature type="transmembrane region" description="Helical" evidence="8">
    <location>
        <begin position="541"/>
        <end position="561"/>
    </location>
</feature>
<dbReference type="AlphaFoldDB" id="A0A6N7VW58"/>
<evidence type="ECO:0000256" key="7">
    <source>
        <dbReference type="SAM" id="Coils"/>
    </source>
</evidence>
<dbReference type="RefSeq" id="WP_154546302.1">
    <property type="nucleotide sequence ID" value="NZ_VULO01000014.1"/>
</dbReference>
<feature type="transmembrane region" description="Helical" evidence="8">
    <location>
        <begin position="714"/>
        <end position="733"/>
    </location>
</feature>
<dbReference type="GO" id="GO:0022857">
    <property type="term" value="F:transmembrane transporter activity"/>
    <property type="evidence" value="ECO:0007669"/>
    <property type="project" value="InterPro"/>
</dbReference>
<protein>
    <submittedName>
        <fullName evidence="10">MMPL family transporter</fullName>
    </submittedName>
</protein>
<feature type="transmembrane region" description="Helical" evidence="8">
    <location>
        <begin position="567"/>
        <end position="588"/>
    </location>
</feature>
<dbReference type="SUPFAM" id="SSF82866">
    <property type="entry name" value="Multidrug efflux transporter AcrB transmembrane domain"/>
    <property type="match status" value="2"/>
</dbReference>
<keyword evidence="11" id="KW-1185">Reference proteome</keyword>
<keyword evidence="7" id="KW-0175">Coiled coil</keyword>
<dbReference type="Gene3D" id="1.20.1640.10">
    <property type="entry name" value="Multidrug efflux transporter AcrB transmembrane domain"/>
    <property type="match status" value="2"/>
</dbReference>
<feature type="transmembrane region" description="Helical" evidence="8">
    <location>
        <begin position="20"/>
        <end position="41"/>
    </location>
</feature>
<name>A0A6N7VW58_9ACTO</name>
<feature type="coiled-coil region" evidence="7">
    <location>
        <begin position="405"/>
        <end position="439"/>
    </location>
</feature>
<evidence type="ECO:0000256" key="6">
    <source>
        <dbReference type="ARBA" id="ARBA00023136"/>
    </source>
</evidence>
<comment type="similarity">
    <text evidence="2">Belongs to the resistance-nodulation-cell division (RND) (TC 2.A.6) family. MmpL subfamily.</text>
</comment>
<sequence>MASFLYRLGKLAYRQRRWFLAAWIVILLGVGTSAALFMGTFSENFRLPGTQTQATLDRMKEIFPDAAKVSGSVVFESSDGTPLTAQQQKAISAALASLPGKHNVTSAIDPFEQQEQIDSAASEVADGKAEIEKNAKKLEDGKKQLEDAKKQLESGKKLVAENEPRLKAAAEQLESGQAELDAARTQLEQGQAEYDAGLAQYNQGWAELQAGKDQLAAGQAQFDAGKKQYEERLAAAAKEFDVGANYSEVEAALSAAEAALPERRATLENELDKAKQGLKLYQGCAAGIVTPELCEPPETLKDKIKAAEGGIKELTGLIKEVDQAKIALPAQKAQLAEGKKQLDASEAQLAAGWAQSTQGEEQLAAAKQQLDAAAVQLSDGWAQLEAGQAELDAGRAQYEEGKTQLEQGKKDIAKGEKEIPKAEKELADGEKQLAEGREQLALGERTASATEGLRFVSEDGTTAIAQLSFDAGMGGLSDESRDGLMADLASLESDGINVMYSAEIVTTLDGLIGIGEVIGLLLAAVVLFVMMGTLVAAGLPLLMALVGVGVGVGGTLALSSAIEVMSITPILALMLGLAVGIDYTLFIVHRHRQQLLKGMEPEESVGRAIGTSGNAVVFAGLTVVIALVALVVPGLPFLSILGLSAAATIAIAVLVAITLTPAMLGFIGKRIVSKRAYAKEKAHAEAVASGAIDVEEEETRSRNRGWGAFTTRQPAIAALASVALLGVLAIPTLSMRTALPDGGQEPYGSTAQRAYETISERFGGGYNGPMVAMVDLPEGLSTDEATNTMLDVADEIRPLEGVVAVLPAGLNDDNTAGLLQIVPTGGPASIETENLVHTLRDNTAQIQEVTNTEVNLAGQVAMQIDVSQKVTEALTPYLIIVVGLSLILLLLVFRSVVIPLLATAGFLLSLAAAFGTTVAVYQWGWLGNIFDVHTPGPILSFLPILLTGILFGLAMDYQVFLVSAMREAHAHGAPPVRAVRRGFRASGPVVTAAALIMASVFAGFVFSHLTMVRPLGFGLAIGVLADAFVVRMTLTPAVMSLLGKWAWYIPRWLDKILPNVDVEGTKLAALEDKELADTLQK</sequence>
<feature type="domain" description="SSD" evidence="9">
    <location>
        <begin position="876"/>
        <end position="1041"/>
    </location>
</feature>
<gene>
    <name evidence="10" type="ORF">FYJ24_10785</name>
</gene>
<dbReference type="EMBL" id="VULO01000014">
    <property type="protein sequence ID" value="MSS85230.1"/>
    <property type="molecule type" value="Genomic_DNA"/>
</dbReference>
<dbReference type="PANTHER" id="PTHR33406">
    <property type="entry name" value="MEMBRANE PROTEIN MJ1562-RELATED"/>
    <property type="match status" value="1"/>
</dbReference>
<comment type="subcellular location">
    <subcellularLocation>
        <location evidence="1">Cell membrane</location>
        <topology evidence="1">Multi-pass membrane protein</topology>
    </subcellularLocation>
</comment>
<evidence type="ECO:0000313" key="10">
    <source>
        <dbReference type="EMBL" id="MSS85230.1"/>
    </source>
</evidence>
<feature type="transmembrane region" description="Helical" evidence="8">
    <location>
        <begin position="900"/>
        <end position="921"/>
    </location>
</feature>
<dbReference type="Pfam" id="PF03176">
    <property type="entry name" value="MMPL"/>
    <property type="match status" value="2"/>
</dbReference>
<evidence type="ECO:0000313" key="11">
    <source>
        <dbReference type="Proteomes" id="UP000470875"/>
    </source>
</evidence>
<proteinExistence type="inferred from homology"/>
<evidence type="ECO:0000256" key="8">
    <source>
        <dbReference type="SAM" id="Phobius"/>
    </source>
</evidence>
<dbReference type="PANTHER" id="PTHR33406:SF11">
    <property type="entry name" value="MEMBRANE PROTEIN SCO6666-RELATED"/>
    <property type="match status" value="1"/>
</dbReference>
<accession>A0A6N7VW58</accession>
<feature type="transmembrane region" description="Helical" evidence="8">
    <location>
        <begin position="874"/>
        <end position="893"/>
    </location>
</feature>
<feature type="transmembrane region" description="Helical" evidence="8">
    <location>
        <begin position="985"/>
        <end position="1009"/>
    </location>
</feature>
<dbReference type="InterPro" id="IPR050545">
    <property type="entry name" value="Mycobact_MmpL"/>
</dbReference>
<feature type="coiled-coil region" evidence="7">
    <location>
        <begin position="128"/>
        <end position="193"/>
    </location>
</feature>
<dbReference type="GO" id="GO:0005886">
    <property type="term" value="C:plasma membrane"/>
    <property type="evidence" value="ECO:0007669"/>
    <property type="project" value="UniProtKB-SubCell"/>
</dbReference>
<feature type="transmembrane region" description="Helical" evidence="8">
    <location>
        <begin position="941"/>
        <end position="964"/>
    </location>
</feature>
<dbReference type="PRINTS" id="PR00702">
    <property type="entry name" value="ACRIFLAVINRP"/>
</dbReference>
<dbReference type="InterPro" id="IPR000731">
    <property type="entry name" value="SSD"/>
</dbReference>
<keyword evidence="4 8" id="KW-0812">Transmembrane</keyword>
<organism evidence="10 11">
    <name type="scientific">Scrofimicrobium canadense</name>
    <dbReference type="NCBI Taxonomy" id="2652290"/>
    <lineage>
        <taxon>Bacteria</taxon>
        <taxon>Bacillati</taxon>
        <taxon>Actinomycetota</taxon>
        <taxon>Actinomycetes</taxon>
        <taxon>Actinomycetales</taxon>
        <taxon>Actinomycetaceae</taxon>
        <taxon>Scrofimicrobium</taxon>
    </lineage>
</organism>
<keyword evidence="6 8" id="KW-0472">Membrane</keyword>
<dbReference type="PROSITE" id="PS50156">
    <property type="entry name" value="SSD"/>
    <property type="match status" value="2"/>
</dbReference>